<dbReference type="Gene3D" id="3.30.720.120">
    <property type="match status" value="1"/>
</dbReference>
<dbReference type="InterPro" id="IPR004360">
    <property type="entry name" value="Glyas_Fos-R_dOase_dom"/>
</dbReference>
<evidence type="ECO:0000313" key="3">
    <source>
        <dbReference type="Proteomes" id="UP001548832"/>
    </source>
</evidence>
<comment type="caution">
    <text evidence="2">The sequence shown here is derived from an EMBL/GenBank/DDBJ whole genome shotgun (WGS) entry which is preliminary data.</text>
</comment>
<accession>A0ABV2DFN8</accession>
<protein>
    <submittedName>
        <fullName evidence="2">VOC family protein</fullName>
    </submittedName>
</protein>
<dbReference type="Proteomes" id="UP001548832">
    <property type="component" value="Unassembled WGS sequence"/>
</dbReference>
<feature type="domain" description="VOC" evidence="1">
    <location>
        <begin position="6"/>
        <end position="134"/>
    </location>
</feature>
<sequence length="156" mass="17584">MTVDDPFKHATLGSGVFYRDPWAALAWLEMAFGFERSMVVSDPCGKLVHSEMRFGDGYIIVDSEWADHIASPASVAGRNTQSVYVRLKDGLDEHCEHARAAGAAIIEEPADQFYGERLYRARDPEGHVWTFTQTLRSVSREDAERLGGLRIEGWHR</sequence>
<keyword evidence="3" id="KW-1185">Reference proteome</keyword>
<dbReference type="RefSeq" id="WP_354460798.1">
    <property type="nucleotide sequence ID" value="NZ_JBEWSZ010000001.1"/>
</dbReference>
<evidence type="ECO:0000313" key="2">
    <source>
        <dbReference type="EMBL" id="MET2828817.1"/>
    </source>
</evidence>
<organism evidence="2 3">
    <name type="scientific">Mesorhizobium shangrilense</name>
    <dbReference type="NCBI Taxonomy" id="460060"/>
    <lineage>
        <taxon>Bacteria</taxon>
        <taxon>Pseudomonadati</taxon>
        <taxon>Pseudomonadota</taxon>
        <taxon>Alphaproteobacteria</taxon>
        <taxon>Hyphomicrobiales</taxon>
        <taxon>Phyllobacteriaceae</taxon>
        <taxon>Mesorhizobium</taxon>
    </lineage>
</organism>
<dbReference type="PROSITE" id="PS51819">
    <property type="entry name" value="VOC"/>
    <property type="match status" value="1"/>
</dbReference>
<name>A0ABV2DFN8_9HYPH</name>
<dbReference type="InterPro" id="IPR037523">
    <property type="entry name" value="VOC_core"/>
</dbReference>
<dbReference type="InterPro" id="IPR029068">
    <property type="entry name" value="Glyas_Bleomycin-R_OHBP_Dase"/>
</dbReference>
<evidence type="ECO:0000259" key="1">
    <source>
        <dbReference type="PROSITE" id="PS51819"/>
    </source>
</evidence>
<proteinExistence type="predicted"/>
<dbReference type="Pfam" id="PF00903">
    <property type="entry name" value="Glyoxalase"/>
    <property type="match status" value="1"/>
</dbReference>
<dbReference type="Gene3D" id="3.30.720.110">
    <property type="match status" value="1"/>
</dbReference>
<dbReference type="EMBL" id="JBEWSZ010000001">
    <property type="protein sequence ID" value="MET2828817.1"/>
    <property type="molecule type" value="Genomic_DNA"/>
</dbReference>
<dbReference type="PANTHER" id="PTHR34109:SF1">
    <property type="entry name" value="VOC DOMAIN-CONTAINING PROTEIN"/>
    <property type="match status" value="1"/>
</dbReference>
<gene>
    <name evidence="2" type="ORF">ABVQ20_17700</name>
</gene>
<dbReference type="SUPFAM" id="SSF54593">
    <property type="entry name" value="Glyoxalase/Bleomycin resistance protein/Dihydroxybiphenyl dioxygenase"/>
    <property type="match status" value="1"/>
</dbReference>
<dbReference type="PANTHER" id="PTHR34109">
    <property type="entry name" value="BNAUNNG04460D PROTEIN-RELATED"/>
    <property type="match status" value="1"/>
</dbReference>
<reference evidence="2 3" key="1">
    <citation type="submission" date="2024-06" db="EMBL/GenBank/DDBJ databases">
        <authorList>
            <person name="Kim D.-U."/>
        </authorList>
    </citation>
    <scope>NUCLEOTIDE SEQUENCE [LARGE SCALE GENOMIC DNA]</scope>
    <source>
        <strain evidence="2 3">KACC15460</strain>
    </source>
</reference>